<reference evidence="1 2" key="1">
    <citation type="submission" date="2018-06" db="EMBL/GenBank/DDBJ databases">
        <authorList>
            <consortium name="Pathogen Informatics"/>
            <person name="Doyle S."/>
        </authorList>
    </citation>
    <scope>NUCLEOTIDE SEQUENCE [LARGE SCALE GENOMIC DNA]</scope>
    <source>
        <strain evidence="1 2">NCTC5053</strain>
    </source>
</reference>
<name>A0A377ZUE1_KLEPN</name>
<dbReference type="Proteomes" id="UP000254387">
    <property type="component" value="Unassembled WGS sequence"/>
</dbReference>
<dbReference type="AlphaFoldDB" id="A0A377ZUE1"/>
<sequence length="93" mass="10562">MMKKECRVVIYKEGLLGSLFFGEAKADPDKMSQFLSSYTREGWEVKTMSVERRPYRPVLVAGSVSFRARTPPLTACAWFTRLSQAFLSVSFQG</sequence>
<proteinExistence type="predicted"/>
<evidence type="ECO:0000313" key="2">
    <source>
        <dbReference type="Proteomes" id="UP000254387"/>
    </source>
</evidence>
<evidence type="ECO:0000313" key="1">
    <source>
        <dbReference type="EMBL" id="STU85000.1"/>
    </source>
</evidence>
<organism evidence="1 2">
    <name type="scientific">Klebsiella pneumoniae</name>
    <dbReference type="NCBI Taxonomy" id="573"/>
    <lineage>
        <taxon>Bacteria</taxon>
        <taxon>Pseudomonadati</taxon>
        <taxon>Pseudomonadota</taxon>
        <taxon>Gammaproteobacteria</taxon>
        <taxon>Enterobacterales</taxon>
        <taxon>Enterobacteriaceae</taxon>
        <taxon>Klebsiella/Raoultella group</taxon>
        <taxon>Klebsiella</taxon>
        <taxon>Klebsiella pneumoniae complex</taxon>
    </lineage>
</organism>
<gene>
    <name evidence="1" type="ORF">NCTC5053_00766</name>
</gene>
<dbReference type="EMBL" id="UGMN01000004">
    <property type="protein sequence ID" value="STU85000.1"/>
    <property type="molecule type" value="Genomic_DNA"/>
</dbReference>
<evidence type="ECO:0008006" key="3">
    <source>
        <dbReference type="Google" id="ProtNLM"/>
    </source>
</evidence>
<dbReference type="Pfam" id="PF13783">
    <property type="entry name" value="DUF4177"/>
    <property type="match status" value="1"/>
</dbReference>
<dbReference type="InterPro" id="IPR025234">
    <property type="entry name" value="YjzH-like"/>
</dbReference>
<protein>
    <recommendedName>
        <fullName evidence="3">DUF4177 domain-containing protein</fullName>
    </recommendedName>
</protein>
<accession>A0A377ZUE1</accession>